<dbReference type="EMBL" id="CP015136">
    <property type="protein sequence ID" value="AMY08946.1"/>
    <property type="molecule type" value="Genomic_DNA"/>
</dbReference>
<evidence type="ECO:0000256" key="3">
    <source>
        <dbReference type="ARBA" id="ARBA00023002"/>
    </source>
</evidence>
<keyword evidence="3 8" id="KW-0560">Oxidoreductase</keyword>
<evidence type="ECO:0000313" key="8">
    <source>
        <dbReference type="EMBL" id="AMY08946.1"/>
    </source>
</evidence>
<dbReference type="Pfam" id="PF13360">
    <property type="entry name" value="PQQ_2"/>
    <property type="match status" value="1"/>
</dbReference>
<evidence type="ECO:0000259" key="7">
    <source>
        <dbReference type="Pfam" id="PF13360"/>
    </source>
</evidence>
<keyword evidence="9" id="KW-1185">Reference proteome</keyword>
<dbReference type="AlphaFoldDB" id="A0A143PKJ5"/>
<dbReference type="Proteomes" id="UP000076079">
    <property type="component" value="Chromosome"/>
</dbReference>
<reference evidence="8 9" key="1">
    <citation type="journal article" date="2016" name="Genome Announc.">
        <title>First Complete Genome Sequence of a Subdivision 6 Acidobacterium Strain.</title>
        <authorList>
            <person name="Huang S."/>
            <person name="Vieira S."/>
            <person name="Bunk B."/>
            <person name="Riedel T."/>
            <person name="Sproer C."/>
            <person name="Overmann J."/>
        </authorList>
    </citation>
    <scope>NUCLEOTIDE SEQUENCE [LARGE SCALE GENOMIC DNA]</scope>
    <source>
        <strain evidence="9">DSM 100886 HEG_-6_39</strain>
    </source>
</reference>
<dbReference type="OrthoDB" id="100511at2"/>
<dbReference type="GO" id="GO:0016491">
    <property type="term" value="F:oxidoreductase activity"/>
    <property type="evidence" value="ECO:0007669"/>
    <property type="project" value="UniProtKB-KW"/>
</dbReference>
<dbReference type="InterPro" id="IPR002372">
    <property type="entry name" value="PQQ_rpt_dom"/>
</dbReference>
<dbReference type="Pfam" id="PF01011">
    <property type="entry name" value="PQQ"/>
    <property type="match status" value="1"/>
</dbReference>
<evidence type="ECO:0000313" key="9">
    <source>
        <dbReference type="Proteomes" id="UP000076079"/>
    </source>
</evidence>
<feature type="domain" description="Pyrrolo-quinoline quinone repeat" evidence="7">
    <location>
        <begin position="474"/>
        <end position="571"/>
    </location>
</feature>
<reference evidence="9" key="2">
    <citation type="submission" date="2016-04" db="EMBL/GenBank/DDBJ databases">
        <title>First Complete Genome Sequence of a Subdivision 6 Acidobacterium.</title>
        <authorList>
            <person name="Huang S."/>
            <person name="Vieira S."/>
            <person name="Bunk B."/>
            <person name="Riedel T."/>
            <person name="Sproeer C."/>
            <person name="Overmann J."/>
        </authorList>
    </citation>
    <scope>NUCLEOTIDE SEQUENCE [LARGE SCALE GENOMIC DNA]</scope>
    <source>
        <strain evidence="9">DSM 100886 HEG_-6_39</strain>
    </source>
</reference>
<evidence type="ECO:0000256" key="1">
    <source>
        <dbReference type="ARBA" id="ARBA00001931"/>
    </source>
</evidence>
<name>A0A143PKJ5_LUTPR</name>
<dbReference type="PATRIC" id="fig|1813736.3.peg.2259"/>
<comment type="similarity">
    <text evidence="2">Belongs to the bacterial PQQ dehydrogenase family.</text>
</comment>
<dbReference type="InterPro" id="IPR011047">
    <property type="entry name" value="Quinoprotein_ADH-like_sf"/>
</dbReference>
<sequence precursor="true">MRTKPLLLTLSLLALPIALAGQGPAPVAAPAPSLDPARLQKPLGEDWPTYSGDYTGKRYSALTQVDRTSVKRLSLAWTARVTAGNGGGGGGGRFRFGGGPPVTVGGGGPDNLPAVPANVKGTPLMVNGVLYVTSPDNAWALDARDGRELWHYFWRTKGSTPIANRGVGIWKDYLYFVTPDNFFVSLDAKTGKERWNKEHADFDQQYFSTMAPIVIDNHVIVGTGNDIDSPGYIQSFDPETGEVQWRFYTVPMKAGDPGLDTWPNLQSAKYGGGHPWLPGVYDPETRLYIFGTGNPIPAYTAGRGEGDNLYTCSLVAVNVDTGKMAWAFQTSPHDMHDWDSAQTPILFEATIKGKPRKLVSTAARNGYFFTVDRVTGEHILTTKYGEATNWAKSVDKKGSVRRNPIKDPTIPGALTSPTSGGTINWEPPAYSPDTKLFYVTERNGFSIYYLTDPDPRGSMGLGGKEEVSVGSTGSYLTAIDPTTGKIVWRRPYPSAGGGFGGGGGGGGLLTTAGKLVFAGDAGGNFVAYDAETGTPIWHSRIGSISNAAVTYMLDGRQHILVAAGDTLYAFAIYE</sequence>
<accession>A0A143PKJ5</accession>
<dbReference type="InterPro" id="IPR030939">
    <property type="entry name" value="Acido_non_PQQ"/>
</dbReference>
<feature type="chain" id="PRO_5007511525" evidence="5">
    <location>
        <begin position="21"/>
        <end position="574"/>
    </location>
</feature>
<evidence type="ECO:0000256" key="4">
    <source>
        <dbReference type="SAM" id="MobiDB-lite"/>
    </source>
</evidence>
<feature type="domain" description="Pyrrolo-quinoline quinone repeat" evidence="6">
    <location>
        <begin position="47"/>
        <end position="382"/>
    </location>
</feature>
<dbReference type="SUPFAM" id="SSF50998">
    <property type="entry name" value="Quinoprotein alcohol dehydrogenase-like"/>
    <property type="match status" value="1"/>
</dbReference>
<dbReference type="KEGG" id="abac:LuPra_02152"/>
<protein>
    <submittedName>
        <fullName evidence="8">Quinohemoprotein alcohol dehydrogenase ADH-IIG</fullName>
        <ecNumber evidence="8">1.1.9.1</ecNumber>
    </submittedName>
</protein>
<dbReference type="RefSeq" id="WP_110170722.1">
    <property type="nucleotide sequence ID" value="NZ_CP015136.1"/>
</dbReference>
<keyword evidence="5" id="KW-0732">Signal</keyword>
<comment type="cofactor">
    <cofactor evidence="1">
        <name>pyrroloquinoline quinone</name>
        <dbReference type="ChEBI" id="CHEBI:58442"/>
    </cofactor>
</comment>
<proteinExistence type="inferred from homology"/>
<dbReference type="SMART" id="SM00564">
    <property type="entry name" value="PQQ"/>
    <property type="match status" value="6"/>
</dbReference>
<feature type="region of interest" description="Disordered" evidence="4">
    <location>
        <begin position="399"/>
        <end position="425"/>
    </location>
</feature>
<dbReference type="Gene3D" id="2.140.10.10">
    <property type="entry name" value="Quinoprotein alcohol dehydrogenase-like superfamily"/>
    <property type="match status" value="1"/>
</dbReference>
<dbReference type="PANTHER" id="PTHR32303">
    <property type="entry name" value="QUINOPROTEIN ALCOHOL DEHYDROGENASE (CYTOCHROME C)"/>
    <property type="match status" value="1"/>
</dbReference>
<evidence type="ECO:0000259" key="6">
    <source>
        <dbReference type="Pfam" id="PF01011"/>
    </source>
</evidence>
<gene>
    <name evidence="8" type="primary">qgdA_2</name>
    <name evidence="8" type="ORF">LuPra_02152</name>
</gene>
<evidence type="ECO:0000256" key="5">
    <source>
        <dbReference type="SAM" id="SignalP"/>
    </source>
</evidence>
<evidence type="ECO:0000256" key="2">
    <source>
        <dbReference type="ARBA" id="ARBA00008156"/>
    </source>
</evidence>
<organism evidence="8 9">
    <name type="scientific">Luteitalea pratensis</name>
    <dbReference type="NCBI Taxonomy" id="1855912"/>
    <lineage>
        <taxon>Bacteria</taxon>
        <taxon>Pseudomonadati</taxon>
        <taxon>Acidobacteriota</taxon>
        <taxon>Vicinamibacteria</taxon>
        <taxon>Vicinamibacterales</taxon>
        <taxon>Vicinamibacteraceae</taxon>
        <taxon>Luteitalea</taxon>
    </lineage>
</organism>
<dbReference type="NCBIfam" id="TIGR04528">
    <property type="entry name" value="acido_non_PQQ"/>
    <property type="match status" value="1"/>
</dbReference>
<dbReference type="EC" id="1.1.9.1" evidence="8"/>
<feature type="signal peptide" evidence="5">
    <location>
        <begin position="1"/>
        <end position="20"/>
    </location>
</feature>
<dbReference type="STRING" id="1855912.LuPra_02152"/>
<dbReference type="InterPro" id="IPR018391">
    <property type="entry name" value="PQQ_b-propeller_rpt"/>
</dbReference>